<protein>
    <submittedName>
        <fullName evidence="1">Uncharacterized protein</fullName>
    </submittedName>
</protein>
<gene>
    <name evidence="1" type="ORF">CPB84DRAFT_1763482</name>
</gene>
<dbReference type="AlphaFoldDB" id="A0A9P5TSV5"/>
<sequence>MRRGGIARRLLFVATYLVHNYELSRFGLFCRVTASDDRVMGCWLVYKRGGLGLPHPPNSNPSNHVCLSGPLFLLFPQSLPLSWRSRAVRMVDKLVRTSKNGSLLFEPEIVYRIPQC</sequence>
<keyword evidence="2" id="KW-1185">Reference proteome</keyword>
<comment type="caution">
    <text evidence="1">The sequence shown here is derived from an EMBL/GenBank/DDBJ whole genome shotgun (WGS) entry which is preliminary data.</text>
</comment>
<evidence type="ECO:0000313" key="2">
    <source>
        <dbReference type="Proteomes" id="UP000724874"/>
    </source>
</evidence>
<accession>A0A9P5TSV5</accession>
<dbReference type="EMBL" id="JADNYJ010000005">
    <property type="protein sequence ID" value="KAF8911162.1"/>
    <property type="molecule type" value="Genomic_DNA"/>
</dbReference>
<dbReference type="Proteomes" id="UP000724874">
    <property type="component" value="Unassembled WGS sequence"/>
</dbReference>
<evidence type="ECO:0000313" key="1">
    <source>
        <dbReference type="EMBL" id="KAF8911162.1"/>
    </source>
</evidence>
<proteinExistence type="predicted"/>
<name>A0A9P5TSV5_GYMJU</name>
<organism evidence="1 2">
    <name type="scientific">Gymnopilus junonius</name>
    <name type="common">Spectacular rustgill mushroom</name>
    <name type="synonym">Gymnopilus spectabilis subsp. junonius</name>
    <dbReference type="NCBI Taxonomy" id="109634"/>
    <lineage>
        <taxon>Eukaryota</taxon>
        <taxon>Fungi</taxon>
        <taxon>Dikarya</taxon>
        <taxon>Basidiomycota</taxon>
        <taxon>Agaricomycotina</taxon>
        <taxon>Agaricomycetes</taxon>
        <taxon>Agaricomycetidae</taxon>
        <taxon>Agaricales</taxon>
        <taxon>Agaricineae</taxon>
        <taxon>Hymenogastraceae</taxon>
        <taxon>Gymnopilus</taxon>
    </lineage>
</organism>
<dbReference type="OrthoDB" id="3263748at2759"/>
<reference evidence="1" key="1">
    <citation type="submission" date="2020-11" db="EMBL/GenBank/DDBJ databases">
        <authorList>
            <consortium name="DOE Joint Genome Institute"/>
            <person name="Ahrendt S."/>
            <person name="Riley R."/>
            <person name="Andreopoulos W."/>
            <person name="LaButti K."/>
            <person name="Pangilinan J."/>
            <person name="Ruiz-duenas F.J."/>
            <person name="Barrasa J.M."/>
            <person name="Sanchez-Garcia M."/>
            <person name="Camarero S."/>
            <person name="Miyauchi S."/>
            <person name="Serrano A."/>
            <person name="Linde D."/>
            <person name="Babiker R."/>
            <person name="Drula E."/>
            <person name="Ayuso-Fernandez I."/>
            <person name="Pacheco R."/>
            <person name="Padilla G."/>
            <person name="Ferreira P."/>
            <person name="Barriuso J."/>
            <person name="Kellner H."/>
            <person name="Castanera R."/>
            <person name="Alfaro M."/>
            <person name="Ramirez L."/>
            <person name="Pisabarro A.G."/>
            <person name="Kuo A."/>
            <person name="Tritt A."/>
            <person name="Lipzen A."/>
            <person name="He G."/>
            <person name="Yan M."/>
            <person name="Ng V."/>
            <person name="Cullen D."/>
            <person name="Martin F."/>
            <person name="Rosso M.-N."/>
            <person name="Henrissat B."/>
            <person name="Hibbett D."/>
            <person name="Martinez A.T."/>
            <person name="Grigoriev I.V."/>
        </authorList>
    </citation>
    <scope>NUCLEOTIDE SEQUENCE</scope>
    <source>
        <strain evidence="1">AH 44721</strain>
    </source>
</reference>